<comment type="caution">
    <text evidence="8">The sequence shown here is derived from an EMBL/GenBank/DDBJ whole genome shotgun (WGS) entry which is preliminary data.</text>
</comment>
<comment type="subcellular location">
    <subcellularLocation>
        <location evidence="1">Membrane</location>
        <topology evidence="1">Multi-pass membrane protein</topology>
    </subcellularLocation>
</comment>
<evidence type="ECO:0000256" key="5">
    <source>
        <dbReference type="ARBA" id="ARBA00022989"/>
    </source>
</evidence>
<feature type="transmembrane region" description="Helical" evidence="7">
    <location>
        <begin position="161"/>
        <end position="184"/>
    </location>
</feature>
<keyword evidence="2" id="KW-0813">Transport</keyword>
<dbReference type="Proteomes" id="UP000306223">
    <property type="component" value="Unassembled WGS sequence"/>
</dbReference>
<dbReference type="OrthoDB" id="9810457at2"/>
<evidence type="ECO:0000256" key="1">
    <source>
        <dbReference type="ARBA" id="ARBA00004141"/>
    </source>
</evidence>
<evidence type="ECO:0000256" key="4">
    <source>
        <dbReference type="ARBA" id="ARBA00022692"/>
    </source>
</evidence>
<dbReference type="GO" id="GO:0055085">
    <property type="term" value="P:transmembrane transport"/>
    <property type="evidence" value="ECO:0007669"/>
    <property type="project" value="InterPro"/>
</dbReference>
<dbReference type="PANTHER" id="PTHR36838">
    <property type="entry name" value="AUXIN EFFLUX CARRIER FAMILY PROTEIN"/>
    <property type="match status" value="1"/>
</dbReference>
<evidence type="ECO:0000256" key="7">
    <source>
        <dbReference type="SAM" id="Phobius"/>
    </source>
</evidence>
<organism evidence="8 9">
    <name type="scientific">Paracoccus hibiscisoli</name>
    <dbReference type="NCBI Taxonomy" id="2023261"/>
    <lineage>
        <taxon>Bacteria</taxon>
        <taxon>Pseudomonadati</taxon>
        <taxon>Pseudomonadota</taxon>
        <taxon>Alphaproteobacteria</taxon>
        <taxon>Rhodobacterales</taxon>
        <taxon>Paracoccaceae</taxon>
        <taxon>Paracoccus</taxon>
    </lineage>
</organism>
<feature type="transmembrane region" description="Helical" evidence="7">
    <location>
        <begin position="6"/>
        <end position="23"/>
    </location>
</feature>
<evidence type="ECO:0000256" key="6">
    <source>
        <dbReference type="ARBA" id="ARBA00023136"/>
    </source>
</evidence>
<feature type="transmembrane region" description="Helical" evidence="7">
    <location>
        <begin position="261"/>
        <end position="281"/>
    </location>
</feature>
<dbReference type="Pfam" id="PF03547">
    <property type="entry name" value="Mem_trans"/>
    <property type="match status" value="1"/>
</dbReference>
<dbReference type="RefSeq" id="WP_136856808.1">
    <property type="nucleotide sequence ID" value="NZ_SUNH01000014.1"/>
</dbReference>
<keyword evidence="4 7" id="KW-0812">Transmembrane</keyword>
<dbReference type="InterPro" id="IPR004776">
    <property type="entry name" value="Mem_transp_PIN-like"/>
</dbReference>
<dbReference type="AlphaFoldDB" id="A0A4U0QPU5"/>
<keyword evidence="9" id="KW-1185">Reference proteome</keyword>
<protein>
    <submittedName>
        <fullName evidence="8">AEC family transporter</fullName>
    </submittedName>
</protein>
<gene>
    <name evidence="8" type="ORF">FA740_10905</name>
</gene>
<keyword evidence="3" id="KW-1003">Cell membrane</keyword>
<sequence length="314" mass="33340">MSVLFTIILPVFLIVGFGYLVTWRGWFSAAGVDGLMSFAQNFAVPTLLFVSMARLDLGTEFRAQLLIPFYAGAFAAFGAGWAGARWLFRRPPVDCVAIGFVCLFSNTLLLGVPITERAYGPDALAGNWAIIALHSPMLYTFGITVMEFTRARGSGLSVGRVALKALTGVLRTSLVIGILAGLSVNLLMQAGLALPQGFWDAADMIARAALPAALFGLGGVLYRYRPEGDMATIAMCCAASLILHPAITFGTGWLLGLDRDGMRSAVLTASMAPGVNAYLFANIYGAARRVAASSVLIATALSTLSVWMWLALLP</sequence>
<feature type="transmembrane region" description="Helical" evidence="7">
    <location>
        <begin position="126"/>
        <end position="149"/>
    </location>
</feature>
<feature type="transmembrane region" description="Helical" evidence="7">
    <location>
        <begin position="204"/>
        <end position="224"/>
    </location>
</feature>
<dbReference type="EMBL" id="SUNH01000014">
    <property type="protein sequence ID" value="TJZ83939.1"/>
    <property type="molecule type" value="Genomic_DNA"/>
</dbReference>
<proteinExistence type="predicted"/>
<reference evidence="8 9" key="1">
    <citation type="submission" date="2019-04" db="EMBL/GenBank/DDBJ databases">
        <authorList>
            <person name="Li J."/>
        </authorList>
    </citation>
    <scope>NUCLEOTIDE SEQUENCE [LARGE SCALE GENOMIC DNA]</scope>
    <source>
        <strain evidence="8 9">CCTCC AB2016182</strain>
    </source>
</reference>
<evidence type="ECO:0000256" key="2">
    <source>
        <dbReference type="ARBA" id="ARBA00022448"/>
    </source>
</evidence>
<evidence type="ECO:0000256" key="3">
    <source>
        <dbReference type="ARBA" id="ARBA00022475"/>
    </source>
</evidence>
<evidence type="ECO:0000313" key="8">
    <source>
        <dbReference type="EMBL" id="TJZ83939.1"/>
    </source>
</evidence>
<feature type="transmembrane region" description="Helical" evidence="7">
    <location>
        <begin position="95"/>
        <end position="114"/>
    </location>
</feature>
<keyword evidence="5 7" id="KW-1133">Transmembrane helix</keyword>
<evidence type="ECO:0000313" key="9">
    <source>
        <dbReference type="Proteomes" id="UP000306223"/>
    </source>
</evidence>
<feature type="transmembrane region" description="Helical" evidence="7">
    <location>
        <begin position="231"/>
        <end position="255"/>
    </location>
</feature>
<dbReference type="PANTHER" id="PTHR36838:SF3">
    <property type="entry name" value="TRANSPORTER AUXIN EFFLUX CARRIER EC FAMILY"/>
    <property type="match status" value="1"/>
</dbReference>
<feature type="transmembrane region" description="Helical" evidence="7">
    <location>
        <begin position="67"/>
        <end position="88"/>
    </location>
</feature>
<keyword evidence="6 7" id="KW-0472">Membrane</keyword>
<feature type="transmembrane region" description="Helical" evidence="7">
    <location>
        <begin position="290"/>
        <end position="312"/>
    </location>
</feature>
<name>A0A4U0QPU5_9RHOB</name>
<accession>A0A4U0QPU5</accession>
<dbReference type="GO" id="GO:0016020">
    <property type="term" value="C:membrane"/>
    <property type="evidence" value="ECO:0007669"/>
    <property type="project" value="UniProtKB-SubCell"/>
</dbReference>